<keyword evidence="6" id="KW-1185">Reference proteome</keyword>
<dbReference type="EMBL" id="JACMSC010000004">
    <property type="protein sequence ID" value="KAG6525499.1"/>
    <property type="molecule type" value="Genomic_DNA"/>
</dbReference>
<sequence length="458" mass="52522">MFVEQYDNALKSKIEKEDNSDFASFNSIIPVISGNPIEKQFQSVYTNKIFKLFQNELRGLMFCNTSFVKEEGSTLFFEVMETVYGKDGTTPKEISFWVQYSELQCQMKCLCRLFEFRGIVCRHLMSVLGSTIDRKQDELSNIEQIDKFSESQRLCRLDKELLVPNDIIQTMERTRSFEKPIDLLQMHADLFKEGESAKMNFEINDYPGYGDEVFHEGKRMEHLAAMEERLVTDRLRRKLEDVNVAAKNLLDPVQDHVNFNLQERLNRSLMVCQDKFEAAKFQKLKTDAANDLESCVNQAVDDNLVSLPHVGLALPSDNNKVTDVLLDNNNRLLSSWLLLAPSSATSFLAACRRPPHRRIASKKTVVLPDSGPISLRRPLLCIPLPVACRHWIEPCPRVGPPPPLHEWAFNQRQRSKPPEPHITGNRQRPRAREGDSEQHTCVGWLSERLVASGGVEDW</sequence>
<comment type="function">
    <text evidence="2">Putative transcription activator involved in regulating light control of development.</text>
</comment>
<protein>
    <recommendedName>
        <fullName evidence="2">Protein FAR1-RELATED SEQUENCE</fullName>
    </recommendedName>
</protein>
<organism evidence="5 6">
    <name type="scientific">Zingiber officinale</name>
    <name type="common">Ginger</name>
    <name type="synonym">Amomum zingiber</name>
    <dbReference type="NCBI Taxonomy" id="94328"/>
    <lineage>
        <taxon>Eukaryota</taxon>
        <taxon>Viridiplantae</taxon>
        <taxon>Streptophyta</taxon>
        <taxon>Embryophyta</taxon>
        <taxon>Tracheophyta</taxon>
        <taxon>Spermatophyta</taxon>
        <taxon>Magnoliopsida</taxon>
        <taxon>Liliopsida</taxon>
        <taxon>Zingiberales</taxon>
        <taxon>Zingiberaceae</taxon>
        <taxon>Zingiber</taxon>
    </lineage>
</organism>
<dbReference type="InterPro" id="IPR007527">
    <property type="entry name" value="Znf_SWIM"/>
</dbReference>
<dbReference type="PANTHER" id="PTHR31669">
    <property type="entry name" value="PROTEIN FAR1-RELATED SEQUENCE 10-RELATED"/>
    <property type="match status" value="1"/>
</dbReference>
<dbReference type="GO" id="GO:0005634">
    <property type="term" value="C:nucleus"/>
    <property type="evidence" value="ECO:0007669"/>
    <property type="project" value="UniProtKB-SubCell"/>
</dbReference>
<keyword evidence="2" id="KW-0539">Nucleus</keyword>
<evidence type="ECO:0000313" key="6">
    <source>
        <dbReference type="Proteomes" id="UP000734854"/>
    </source>
</evidence>
<feature type="domain" description="SWIM-type" evidence="4">
    <location>
        <begin position="96"/>
        <end position="132"/>
    </location>
</feature>
<feature type="region of interest" description="Disordered" evidence="3">
    <location>
        <begin position="411"/>
        <end position="438"/>
    </location>
</feature>
<keyword evidence="2" id="KW-0862">Zinc</keyword>
<comment type="similarity">
    <text evidence="2">Belongs to the FHY3/FAR1 family.</text>
</comment>
<keyword evidence="1 2" id="KW-0863">Zinc-finger</keyword>
<dbReference type="Proteomes" id="UP000734854">
    <property type="component" value="Unassembled WGS sequence"/>
</dbReference>
<dbReference type="GO" id="GO:0008270">
    <property type="term" value="F:zinc ion binding"/>
    <property type="evidence" value="ECO:0007669"/>
    <property type="project" value="UniProtKB-UniRule"/>
</dbReference>
<comment type="caution">
    <text evidence="5">The sequence shown here is derived from an EMBL/GenBank/DDBJ whole genome shotgun (WGS) entry which is preliminary data.</text>
</comment>
<dbReference type="AlphaFoldDB" id="A0A8J5HUJ1"/>
<dbReference type="GO" id="GO:0006355">
    <property type="term" value="P:regulation of DNA-templated transcription"/>
    <property type="evidence" value="ECO:0007669"/>
    <property type="project" value="UniProtKB-UniRule"/>
</dbReference>
<keyword evidence="2" id="KW-0479">Metal-binding</keyword>
<evidence type="ECO:0000256" key="1">
    <source>
        <dbReference type="PROSITE-ProRule" id="PRU00325"/>
    </source>
</evidence>
<accession>A0A8J5HUJ1</accession>
<evidence type="ECO:0000256" key="3">
    <source>
        <dbReference type="SAM" id="MobiDB-lite"/>
    </source>
</evidence>
<dbReference type="PROSITE" id="PS50966">
    <property type="entry name" value="ZF_SWIM"/>
    <property type="match status" value="1"/>
</dbReference>
<gene>
    <name evidence="5" type="ORF">ZIOFF_015455</name>
</gene>
<dbReference type="PANTHER" id="PTHR31669:SF283">
    <property type="entry name" value="PROTEIN FAR1-RELATED SEQUENCE"/>
    <property type="match status" value="1"/>
</dbReference>
<dbReference type="InterPro" id="IPR031052">
    <property type="entry name" value="FHY3/FAR1"/>
</dbReference>
<evidence type="ECO:0000259" key="4">
    <source>
        <dbReference type="PROSITE" id="PS50966"/>
    </source>
</evidence>
<proteinExistence type="inferred from homology"/>
<dbReference type="InterPro" id="IPR008560">
    <property type="entry name" value="DUF842_euk"/>
</dbReference>
<name>A0A8J5HUJ1_ZINOF</name>
<dbReference type="Pfam" id="PF05811">
    <property type="entry name" value="DUF842"/>
    <property type="match status" value="1"/>
</dbReference>
<evidence type="ECO:0000313" key="5">
    <source>
        <dbReference type="EMBL" id="KAG6525499.1"/>
    </source>
</evidence>
<comment type="subcellular location">
    <subcellularLocation>
        <location evidence="2">Nucleus</location>
    </subcellularLocation>
</comment>
<evidence type="ECO:0000256" key="2">
    <source>
        <dbReference type="RuleBase" id="RU367018"/>
    </source>
</evidence>
<reference evidence="5 6" key="1">
    <citation type="submission" date="2020-08" db="EMBL/GenBank/DDBJ databases">
        <title>Plant Genome Project.</title>
        <authorList>
            <person name="Zhang R.-G."/>
        </authorList>
    </citation>
    <scope>NUCLEOTIDE SEQUENCE [LARGE SCALE GENOMIC DNA]</scope>
    <source>
        <tissue evidence="5">Rhizome</tissue>
    </source>
</reference>